<organism evidence="1 2">
    <name type="scientific">Rubus argutus</name>
    <name type="common">Southern blackberry</name>
    <dbReference type="NCBI Taxonomy" id="59490"/>
    <lineage>
        <taxon>Eukaryota</taxon>
        <taxon>Viridiplantae</taxon>
        <taxon>Streptophyta</taxon>
        <taxon>Embryophyta</taxon>
        <taxon>Tracheophyta</taxon>
        <taxon>Spermatophyta</taxon>
        <taxon>Magnoliopsida</taxon>
        <taxon>eudicotyledons</taxon>
        <taxon>Gunneridae</taxon>
        <taxon>Pentapetalae</taxon>
        <taxon>rosids</taxon>
        <taxon>fabids</taxon>
        <taxon>Rosales</taxon>
        <taxon>Rosaceae</taxon>
        <taxon>Rosoideae</taxon>
        <taxon>Rosoideae incertae sedis</taxon>
        <taxon>Rubus</taxon>
    </lineage>
</organism>
<dbReference type="EMBL" id="JBEDUW010000003">
    <property type="protein sequence ID" value="KAK9938502.1"/>
    <property type="molecule type" value="Genomic_DNA"/>
</dbReference>
<dbReference type="Proteomes" id="UP001457282">
    <property type="component" value="Unassembled WGS sequence"/>
</dbReference>
<name>A0AAW1XNW2_RUBAR</name>
<evidence type="ECO:0000313" key="2">
    <source>
        <dbReference type="Proteomes" id="UP001457282"/>
    </source>
</evidence>
<reference evidence="1 2" key="1">
    <citation type="journal article" date="2023" name="G3 (Bethesda)">
        <title>A chromosome-length genome assembly and annotation of blackberry (Rubus argutus, cv. 'Hillquist').</title>
        <authorList>
            <person name="Bruna T."/>
            <person name="Aryal R."/>
            <person name="Dudchenko O."/>
            <person name="Sargent D.J."/>
            <person name="Mead D."/>
            <person name="Buti M."/>
            <person name="Cavallini A."/>
            <person name="Hytonen T."/>
            <person name="Andres J."/>
            <person name="Pham M."/>
            <person name="Weisz D."/>
            <person name="Mascagni F."/>
            <person name="Usai G."/>
            <person name="Natali L."/>
            <person name="Bassil N."/>
            <person name="Fernandez G.E."/>
            <person name="Lomsadze A."/>
            <person name="Armour M."/>
            <person name="Olukolu B."/>
            <person name="Poorten T."/>
            <person name="Britton C."/>
            <person name="Davik J."/>
            <person name="Ashrafi H."/>
            <person name="Aiden E.L."/>
            <person name="Borodovsky M."/>
            <person name="Worthington M."/>
        </authorList>
    </citation>
    <scope>NUCLEOTIDE SEQUENCE [LARGE SCALE GENOMIC DNA]</scope>
    <source>
        <strain evidence="1">PI 553951</strain>
    </source>
</reference>
<protein>
    <submittedName>
        <fullName evidence="1">Uncharacterized protein</fullName>
    </submittedName>
</protein>
<gene>
    <name evidence="1" type="ORF">M0R45_015235</name>
</gene>
<evidence type="ECO:0000313" key="1">
    <source>
        <dbReference type="EMBL" id="KAK9938502.1"/>
    </source>
</evidence>
<keyword evidence="2" id="KW-1185">Reference proteome</keyword>
<accession>A0AAW1XNW2</accession>
<dbReference type="AlphaFoldDB" id="A0AAW1XNW2"/>
<proteinExistence type="predicted"/>
<comment type="caution">
    <text evidence="1">The sequence shown here is derived from an EMBL/GenBank/DDBJ whole genome shotgun (WGS) entry which is preliminary data.</text>
</comment>
<sequence>MTLGTIEAVPGFFKNQDLATEQDADGSVVIDSQLWQCATVRQLVYTFKTVMESNLCRRRLCYVEMLELGKWQQHPPW</sequence>